<evidence type="ECO:0000313" key="2">
    <source>
        <dbReference type="Proteomes" id="UP000239089"/>
    </source>
</evidence>
<organism evidence="1 2">
    <name type="scientific">Rhodoblastus sphagnicola</name>
    <dbReference type="NCBI Taxonomy" id="333368"/>
    <lineage>
        <taxon>Bacteria</taxon>
        <taxon>Pseudomonadati</taxon>
        <taxon>Pseudomonadota</taxon>
        <taxon>Alphaproteobacteria</taxon>
        <taxon>Hyphomicrobiales</taxon>
        <taxon>Rhodoblastaceae</taxon>
        <taxon>Rhodoblastus</taxon>
    </lineage>
</organism>
<dbReference type="EMBL" id="NHSJ01000129">
    <property type="protein sequence ID" value="PPQ26952.1"/>
    <property type="molecule type" value="Genomic_DNA"/>
</dbReference>
<dbReference type="RefSeq" id="WP_104510084.1">
    <property type="nucleotide sequence ID" value="NZ_JACIGC010000012.1"/>
</dbReference>
<name>A0A2S6MX57_9HYPH</name>
<dbReference type="Proteomes" id="UP000239089">
    <property type="component" value="Unassembled WGS sequence"/>
</dbReference>
<dbReference type="AlphaFoldDB" id="A0A2S6MX57"/>
<gene>
    <name evidence="1" type="ORF">CCR94_21250</name>
</gene>
<proteinExistence type="predicted"/>
<evidence type="ECO:0000313" key="1">
    <source>
        <dbReference type="EMBL" id="PPQ26952.1"/>
    </source>
</evidence>
<protein>
    <submittedName>
        <fullName evidence="1">Uncharacterized protein</fullName>
    </submittedName>
</protein>
<keyword evidence="2" id="KW-1185">Reference proteome</keyword>
<reference evidence="1 2" key="1">
    <citation type="journal article" date="2018" name="Arch. Microbiol.">
        <title>New insights into the metabolic potential of the phototrophic purple bacterium Rhodopila globiformis DSM 161(T) from its draft genome sequence and evidence for a vanadium-dependent nitrogenase.</title>
        <authorList>
            <person name="Imhoff J.F."/>
            <person name="Rahn T."/>
            <person name="Kunzel S."/>
            <person name="Neulinger S.C."/>
        </authorList>
    </citation>
    <scope>NUCLEOTIDE SEQUENCE [LARGE SCALE GENOMIC DNA]</scope>
    <source>
        <strain evidence="1 2">DSM 16996</strain>
    </source>
</reference>
<accession>A0A2S6MX57</accession>
<dbReference type="Pfam" id="PF13670">
    <property type="entry name" value="PepSY_2"/>
    <property type="match status" value="1"/>
</dbReference>
<comment type="caution">
    <text evidence="1">The sequence shown here is derived from an EMBL/GenBank/DDBJ whole genome shotgun (WGS) entry which is preliminary data.</text>
</comment>
<dbReference type="InterPro" id="IPR025711">
    <property type="entry name" value="PepSY"/>
</dbReference>
<dbReference type="OrthoDB" id="7365433at2"/>
<sequence>MRKIAISIMFASVVAAPLAAQAAPNCTAEAKDKWMSEDAMKAKVATLGYERIKTFKVSGNCYEIYGYTKDGKKAEVYFNPVNGDVVKSEIGD</sequence>